<dbReference type="PANTHER" id="PTHR33775">
    <property type="entry name" value="CARDIAC-ENRICHED FHL2-INTERACTING PROTEIN-RELATED"/>
    <property type="match status" value="1"/>
</dbReference>
<feature type="compositionally biased region" description="Basic and acidic residues" evidence="1">
    <location>
        <begin position="1926"/>
        <end position="1939"/>
    </location>
</feature>
<feature type="region of interest" description="Disordered" evidence="1">
    <location>
        <begin position="2961"/>
        <end position="2984"/>
    </location>
</feature>
<feature type="compositionally biased region" description="Polar residues" evidence="1">
    <location>
        <begin position="1689"/>
        <end position="1705"/>
    </location>
</feature>
<feature type="compositionally biased region" description="Basic and acidic residues" evidence="1">
    <location>
        <begin position="2666"/>
        <end position="2676"/>
    </location>
</feature>
<evidence type="ECO:0000313" key="4">
    <source>
        <dbReference type="Proteomes" id="UP001364617"/>
    </source>
</evidence>
<dbReference type="Pfam" id="PF15232">
    <property type="entry name" value="DUF4585"/>
    <property type="match status" value="1"/>
</dbReference>
<feature type="compositionally biased region" description="Basic and acidic residues" evidence="1">
    <location>
        <begin position="1142"/>
        <end position="1152"/>
    </location>
</feature>
<feature type="region of interest" description="Disordered" evidence="1">
    <location>
        <begin position="2135"/>
        <end position="2214"/>
    </location>
</feature>
<feature type="region of interest" description="Disordered" evidence="1">
    <location>
        <begin position="1853"/>
        <end position="1956"/>
    </location>
</feature>
<dbReference type="GO" id="GO:0030018">
    <property type="term" value="C:Z disc"/>
    <property type="evidence" value="ECO:0007669"/>
    <property type="project" value="TreeGrafter"/>
</dbReference>
<feature type="region of interest" description="Disordered" evidence="1">
    <location>
        <begin position="2303"/>
        <end position="2369"/>
    </location>
</feature>
<feature type="compositionally biased region" description="Polar residues" evidence="1">
    <location>
        <begin position="1643"/>
        <end position="1659"/>
    </location>
</feature>
<feature type="compositionally biased region" description="Polar residues" evidence="1">
    <location>
        <begin position="2345"/>
        <end position="2363"/>
    </location>
</feature>
<feature type="compositionally biased region" description="Basic and acidic residues" evidence="1">
    <location>
        <begin position="1521"/>
        <end position="1545"/>
    </location>
</feature>
<feature type="compositionally biased region" description="Polar residues" evidence="1">
    <location>
        <begin position="1771"/>
        <end position="1780"/>
    </location>
</feature>
<feature type="compositionally biased region" description="Basic residues" evidence="1">
    <location>
        <begin position="3206"/>
        <end position="3217"/>
    </location>
</feature>
<feature type="region of interest" description="Disordered" evidence="1">
    <location>
        <begin position="3044"/>
        <end position="3074"/>
    </location>
</feature>
<feature type="region of interest" description="Disordered" evidence="1">
    <location>
        <begin position="1631"/>
        <end position="1659"/>
    </location>
</feature>
<feature type="compositionally biased region" description="Basic and acidic residues" evidence="1">
    <location>
        <begin position="1166"/>
        <end position="1186"/>
    </location>
</feature>
<feature type="compositionally biased region" description="Polar residues" evidence="1">
    <location>
        <begin position="1884"/>
        <end position="1902"/>
    </location>
</feature>
<name>A0AAN9CYE1_9TELE</name>
<feature type="region of interest" description="Disordered" evidence="1">
    <location>
        <begin position="2071"/>
        <end position="2107"/>
    </location>
</feature>
<feature type="region of interest" description="Disordered" evidence="1">
    <location>
        <begin position="1291"/>
        <end position="1313"/>
    </location>
</feature>
<feature type="compositionally biased region" description="Basic and acidic residues" evidence="1">
    <location>
        <begin position="3232"/>
        <end position="3241"/>
    </location>
</feature>
<gene>
    <name evidence="3" type="ORF">R3I93_012705</name>
</gene>
<feature type="region of interest" description="Disordered" evidence="1">
    <location>
        <begin position="3164"/>
        <end position="3261"/>
    </location>
</feature>
<sequence length="3427" mass="386246">MSSLEKCHTGQRGSMQSHHKYSDGFSDTSSSGSFMDDTDREVSNLTDRAFRSLCIGEEAIYNDSEFPSSPTERHNAFAEETQQKTVSQEAFSYRIQDSGEAEEQSEMASTFQHSYTDVTHQEQAFMEGGLSYMNNGSKEVTWQQSRSASRVSSLIKAFSSGESYHDSGTCDAILARDRYRDFGSESWDRSALLNIQRELSEFSGHHQNLKSGPFQSYRNHFYTSDVAAAVARMDTTVLMNSSKRKIKELNSTNCFFHSEFSPFQLWEDYNRFPFENTNVSGFMSASEFPKWYDSLMYKELKDNNRIPNSPCESRLFNQRQIQDVVASQRSRSTVIQKATAIEKRSESEMASNYPPWKKNNNFVRNKLPGNRPSTVSPTNERTCRPDSHLFSNNKVTHELVVESTVPSSVTPFNITQLLTPVIHTRQETETSEILQFAHTPSVSDYSSQGETDPKLQTDVKHLRDSYKSKASSLLFNLKDNRKRVKSTYSPTRFNGQEITDRNKQTSKLEGRESRFSDILVSQETAQENLIGTDARASCNLIREPSAAPITPKDYTDGFGSYDNLTLASPQIQDGVANYKSFLGSSESHSHSTDPLANTELSTHNLSAQGKSSLTSEGQLKDLNSTFSPARPEIANMLPKACPPTHSLPAQTLERYGQNANMSENDLKQRKDFGRKTCIEYSQNEAIKERCPWDHIGSVKETNGRSESQTFGGEIAALIEMDKQRKATAKQYSANDSYSVRKETYMQKVNKDIKLGRLAKEEDTISPRKTPYSDKYVYDKQLNTFSKPTESYGIPRNSLQNKTSPLKEVYCGLQSFNVNNDLEQTASSNSMATQNTFDQRAHAPLQDHRGQKNEGLYSYQPYKYEPNKQWHMASTNEDRHTKESALWTLKQSEMMEKTVAKSYKMSNTSSSTQHINHNEFSTNNGALNPGLQDKDSVIPIDTSDQNNTTKQEDRFSINDILAIRDNEQARRLKDNTFVLTKSEHSQNQIKYDTADKLTISEPVKELEQQGYKVQDVTSPSPGYIRKDFHNTNETNINTDRKDRIMIKEPDKVTTRIFSYKERGQSKQEILTSKLKAHAQKEISAIKEKGLAKQGMLARNATKTSMNINSDGQEGQSVKKEITADKLNHLFQDITYSSVTQNKEQIKTDNDHPKNGSPPSLEKQPSYHFEDNQKAVLEKKGENVKNDVQKNYQPSRISPKDVDTNKESAKQRHEISPSELMSGHLTAAVKTENSTPHNPPAILNEKQTIQHEQKENMYGRQYTCSEKAMTKPADQTKKYLPDIPYSSVTQNKEQIKAHNDHPKNGSPPSMEKHPLNFEDNQKAVLEKKGENVKYKPLAIKRQNDKHPANDMEMKKETFTLDRVADINNDVQKNYQRSRISPKDVDTNKKSAKQRHEMSPSELMSGPLTAAVKTENFTPHNPPAIFNEKQIIQHEQKENMYGCQDICSEKAMTKPADQTKKYSPDITYSSVTQNKEQIKTHNDHPKNGSPPSLEKHPLHFEDNQKAVSEKKGENVKYKPLAIERQNDKHPADDKETKKETFTPDRVADIKNNVQKNYQPCRISPKDVDTNKESAKQRHEMSPSELMSGHLTAAVKTENSTPHNPPAIFIEKQIIQHEQIENMYGRQYTCSEKAMTKPADQTKKDLQVTSTEATKSNSSLNTKSLMGLDRNTEEPNVHHKSKITVEQSKNEPIKNSSGITASQLTSSSGDMKFKNGIPPSKRLMEPAKSELTSNLQTNTLSADAEKPLNRTYKHNSGNSSVSEALSTEDIVRINSVTANNPASQRTREPETLEPFNNEDGQALIIKNITTKENDLAKQQNNNLQVKAVETTSANQMVESQSKPETNKQPLTQILSSKAKESCQQKELHQDDKNTKTLLSFDKNELPRSHQSMSRIKNNSEAVNNSQPREKTEGASPKHKEQGCPRPLDISLEKNNHKSTKESQEVNPGNSEPKKASEDKLKPNVFSQHKALVDDGATEKNNGQPEKSTADISNIAILTPSKEEHAEEPMIYSICVSRKTEAALDDEPMIYSICVSSNCHIDDQQNTGKQDEVSSDETERCVKDESFHIKNDKAENEHDDVHRQTEVSSNIGEKEDKIGKCKPPGTTDKSSVMGLGRISTSYEDLLVKYGLSVRDHVHLTSKHTQDEREKKEKEEIETHHSQKTIKHGINKTLASKEKSLDNTQTHPDDTRQAPIQQESITSQPLKENESKIKQAQHDIPSITCSNNMAEKQQITGNDMPKLVHSTGDATLMAKDFENVEQQDQDTHNIGPSKQSRINDIQSKEKKVEEQMRNTEKTQSLRMIGNIIDDASNSRKSQKKPENASLTAKQPAIMSESRRATNTEVVKAPISNPSMSKDTVINQQPSTFPGLTIPKKKPQMVEGEDKMFNHTDTCMPQKNTQNGRETFNLKFQKTSHETKQEDSIIAMKQESVLNKDAQTLQKNGKGDLGEKRAQEKLQVEFKTGNEITNRMKMVLKDGAATDVNNKVSSIGEDVCNVVKQDQASFEVPKNNLEDIKVSTEEASSNKEFMAGHKNQHEVIKREDLKGKKGPVVTDRVGEKDFTEQKTLLLKTLTAQIEPKTVDKLNDPSETAPKHTYDVGKEIPPPKKNGPSESEKTSQGPVRKQEINIYDNKRPTLNSDKIKKEDPVLSLSGQNNGDLKVNENRNSLRGKKERNVEVTETKQAEWTNTNQSQPGRNFVPETKGRASYEQENSQLSQQNTSKEGTLSKSEATQRNRKGTIPEISAIADYARLKVISAEDDTKEHDVFPKLEFYDQSVLRIHKDLDVNVPDTGGESKREIISREKSQLKKQTVKETVSQNHNQLNPSMSTAQAKPISLVASGSQGGAASTGTQLRDLTNHKESNTKPAFMEHPNRGEINRLYQPQNPQGTNTVPLQAEGTIRRSRQLTHDKTNEKGNISHSGRQESLANLPSSSTVKLADNQINMTSPTGEEMEELQYYTVNALDTELKPKETSEPPPPIFKMSQNKESEEKKEDRLFLQSPTDYGKVHATGPRSNSSSPAMGKPIMFRVKDNTMRTSSVTKTVKPRFHRSFSDDFRVGSPKEQLSGSEKEDEILPKQSVNPSVLHEPAIAVHRPQKVKETLHNNLSLAEYTAKQSKSHQRRSQLFDEEETHSVISTMSEDMDNCTASLTDLADISLAFIPRNETYRDNYQRPASACYERPESSCYERPESACSDMRPLGKPPTVPPKSEKALRRAQRLATRRMKKAETPKMPPENQEELESKSIRDVTEMPSSPSDILSTHPAVQPSPPLSQYDIQPDYTHPTHSIVAQPFPMTQRKLLQDPNSGQYFMVDVPLPVKTKTFYDPETGKYVQLNVRQRSQGALTQPASVEMLNAPYMLYRGFLPMAASSLPPLRSASEMSTPAALTDEQDMLETGSELWRQNVYPQNAENSINTNERHTDIITMSELEDFAMEST</sequence>
<feature type="compositionally biased region" description="Basic and acidic residues" evidence="1">
    <location>
        <begin position="1903"/>
        <end position="1918"/>
    </location>
</feature>
<feature type="region of interest" description="Disordered" evidence="1">
    <location>
        <begin position="1771"/>
        <end position="1794"/>
    </location>
</feature>
<dbReference type="GO" id="GO:0070886">
    <property type="term" value="P:positive regulation of calcineurin-NFAT signaling cascade"/>
    <property type="evidence" value="ECO:0007669"/>
    <property type="project" value="TreeGrafter"/>
</dbReference>
<feature type="compositionally biased region" description="Polar residues" evidence="1">
    <location>
        <begin position="2874"/>
        <end position="2885"/>
    </location>
</feature>
<organism evidence="3 4">
    <name type="scientific">Phoxinus phoxinus</name>
    <name type="common">Eurasian minnow</name>
    <dbReference type="NCBI Taxonomy" id="58324"/>
    <lineage>
        <taxon>Eukaryota</taxon>
        <taxon>Metazoa</taxon>
        <taxon>Chordata</taxon>
        <taxon>Craniata</taxon>
        <taxon>Vertebrata</taxon>
        <taxon>Euteleostomi</taxon>
        <taxon>Actinopterygii</taxon>
        <taxon>Neopterygii</taxon>
        <taxon>Teleostei</taxon>
        <taxon>Ostariophysi</taxon>
        <taxon>Cypriniformes</taxon>
        <taxon>Leuciscidae</taxon>
        <taxon>Phoxininae</taxon>
        <taxon>Phoxinus</taxon>
    </lineage>
</organism>
<feature type="compositionally biased region" description="Basic and acidic residues" evidence="1">
    <location>
        <begin position="1560"/>
        <end position="1578"/>
    </location>
</feature>
<feature type="compositionally biased region" description="Basic and acidic residues" evidence="1">
    <location>
        <begin position="2616"/>
        <end position="2640"/>
    </location>
</feature>
<feature type="compositionally biased region" description="Polar residues" evidence="1">
    <location>
        <begin position="2677"/>
        <end position="2688"/>
    </location>
</feature>
<feature type="compositionally biased region" description="Basic and acidic residues" evidence="1">
    <location>
        <begin position="1947"/>
        <end position="1956"/>
    </location>
</feature>
<feature type="compositionally biased region" description="Polar residues" evidence="1">
    <location>
        <begin position="1726"/>
        <end position="1737"/>
    </location>
</feature>
<feature type="region of interest" description="Disordered" evidence="1">
    <location>
        <begin position="1473"/>
        <end position="1582"/>
    </location>
</feature>
<feature type="region of interest" description="Disordered" evidence="1">
    <location>
        <begin position="2897"/>
        <end position="2926"/>
    </location>
</feature>
<feature type="compositionally biased region" description="Polar residues" evidence="1">
    <location>
        <begin position="2188"/>
        <end position="2200"/>
    </location>
</feature>
<feature type="compositionally biased region" description="Basic and acidic residues" evidence="1">
    <location>
        <begin position="1490"/>
        <end position="1513"/>
    </location>
</feature>
<proteinExistence type="predicted"/>
<protein>
    <recommendedName>
        <fullName evidence="2">DUF4585 domain-containing protein</fullName>
    </recommendedName>
</protein>
<feature type="region of interest" description="Disordered" evidence="1">
    <location>
        <begin position="2996"/>
        <end position="3016"/>
    </location>
</feature>
<feature type="domain" description="DUF4585" evidence="2">
    <location>
        <begin position="3283"/>
        <end position="3356"/>
    </location>
</feature>
<feature type="region of interest" description="Disordered" evidence="1">
    <location>
        <begin position="1139"/>
        <end position="1221"/>
    </location>
</feature>
<evidence type="ECO:0000256" key="1">
    <source>
        <dbReference type="SAM" id="MobiDB-lite"/>
    </source>
</evidence>
<keyword evidence="4" id="KW-1185">Reference proteome</keyword>
<feature type="compositionally biased region" description="Basic and acidic residues" evidence="1">
    <location>
        <begin position="2201"/>
        <end position="2211"/>
    </location>
</feature>
<feature type="compositionally biased region" description="Polar residues" evidence="1">
    <location>
        <begin position="2907"/>
        <end position="2926"/>
    </location>
</feature>
<evidence type="ECO:0000259" key="2">
    <source>
        <dbReference type="Pfam" id="PF15232"/>
    </source>
</evidence>
<evidence type="ECO:0000313" key="3">
    <source>
        <dbReference type="EMBL" id="KAK7148459.1"/>
    </source>
</evidence>
<reference evidence="3 4" key="1">
    <citation type="submission" date="2024-02" db="EMBL/GenBank/DDBJ databases">
        <title>Chromosome-level genome assembly of the Eurasian Minnow (Phoxinus phoxinus).</title>
        <authorList>
            <person name="Oriowo T.O."/>
            <person name="Martin S."/>
            <person name="Stange M."/>
            <person name="Chrysostomakis Y."/>
            <person name="Brown T."/>
            <person name="Winkler S."/>
            <person name="Kukowka S."/>
            <person name="Myers E.W."/>
            <person name="Bohne A."/>
        </authorList>
    </citation>
    <scope>NUCLEOTIDE SEQUENCE [LARGE SCALE GENOMIC DNA]</scope>
    <source>
        <strain evidence="3">ZFMK-TIS-60720</strain>
        <tissue evidence="3">Whole Organism</tissue>
    </source>
</reference>
<feature type="compositionally biased region" description="Basic and acidic residues" evidence="1">
    <location>
        <begin position="1853"/>
        <end position="1870"/>
    </location>
</feature>
<dbReference type="EMBL" id="JAYKXH010000013">
    <property type="protein sequence ID" value="KAK7148459.1"/>
    <property type="molecule type" value="Genomic_DNA"/>
</dbReference>
<feature type="region of interest" description="Disordered" evidence="1">
    <location>
        <begin position="1"/>
        <end position="39"/>
    </location>
</feature>
<feature type="compositionally biased region" description="Basic and acidic residues" evidence="1">
    <location>
        <begin position="2169"/>
        <end position="2186"/>
    </location>
</feature>
<dbReference type="PANTHER" id="PTHR33775:SF2">
    <property type="entry name" value="CARDIAC-ENRICHED FHL2-INTERACTING PROTEIN"/>
    <property type="match status" value="1"/>
</dbReference>
<feature type="compositionally biased region" description="Basic and acidic residues" evidence="1">
    <location>
        <begin position="2135"/>
        <end position="2155"/>
    </location>
</feature>
<comment type="caution">
    <text evidence="3">The sequence shown here is derived from an EMBL/GenBank/DDBJ whole genome shotgun (WGS) entry which is preliminary data.</text>
</comment>
<dbReference type="Proteomes" id="UP001364617">
    <property type="component" value="Unassembled WGS sequence"/>
</dbReference>
<feature type="compositionally biased region" description="Basic and acidic residues" evidence="1">
    <location>
        <begin position="1473"/>
        <end position="1483"/>
    </location>
</feature>
<dbReference type="InterPro" id="IPR052303">
    <property type="entry name" value="CEFIP"/>
</dbReference>
<feature type="region of interest" description="Disordered" evidence="1">
    <location>
        <begin position="3103"/>
        <end position="3122"/>
    </location>
</feature>
<feature type="compositionally biased region" description="Basic and acidic residues" evidence="1">
    <location>
        <begin position="2071"/>
        <end position="2080"/>
    </location>
</feature>
<feature type="region of interest" description="Disordered" evidence="1">
    <location>
        <begin position="1684"/>
        <end position="1759"/>
    </location>
</feature>
<feature type="compositionally biased region" description="Basic and acidic residues" evidence="1">
    <location>
        <begin position="1291"/>
        <end position="1301"/>
    </location>
</feature>
<feature type="compositionally biased region" description="Basic and acidic residues" evidence="1">
    <location>
        <begin position="1196"/>
        <end position="1214"/>
    </location>
</feature>
<feature type="compositionally biased region" description="Basic and acidic residues" evidence="1">
    <location>
        <begin position="1378"/>
        <end position="1396"/>
    </location>
</feature>
<feature type="region of interest" description="Disordered" evidence="1">
    <location>
        <begin position="2854"/>
        <end position="2885"/>
    </location>
</feature>
<accession>A0AAN9CYE1</accession>
<dbReference type="InterPro" id="IPR027838">
    <property type="entry name" value="DUF4585"/>
</dbReference>
<feature type="compositionally biased region" description="Basic and acidic residues" evidence="1">
    <location>
        <begin position="2574"/>
        <end position="2598"/>
    </location>
</feature>
<feature type="region of interest" description="Disordered" evidence="1">
    <location>
        <begin position="1369"/>
        <end position="1403"/>
    </location>
</feature>
<feature type="region of interest" description="Disordered" evidence="1">
    <location>
        <begin position="2574"/>
        <end position="2733"/>
    </location>
</feature>
<feature type="compositionally biased region" description="Polar residues" evidence="1">
    <location>
        <begin position="1750"/>
        <end position="1759"/>
    </location>
</feature>
<feature type="compositionally biased region" description="Basic and acidic residues" evidence="1">
    <location>
        <begin position="3171"/>
        <end position="3182"/>
    </location>
</feature>
<feature type="compositionally biased region" description="Polar residues" evidence="1">
    <location>
        <begin position="2702"/>
        <end position="2725"/>
    </location>
</feature>
<feature type="compositionally biased region" description="Low complexity" evidence="1">
    <location>
        <begin position="23"/>
        <end position="35"/>
    </location>
</feature>